<reference evidence="2" key="1">
    <citation type="submission" date="2016-11" db="EMBL/GenBank/DDBJ databases">
        <authorList>
            <person name="Jaros S."/>
            <person name="Januszkiewicz K."/>
            <person name="Wedrychowicz H."/>
        </authorList>
    </citation>
    <scope>NUCLEOTIDE SEQUENCE [LARGE SCALE GENOMIC DNA]</scope>
    <source>
        <strain evidence="2">CGMCC 4.3555</strain>
    </source>
</reference>
<evidence type="ECO:0000313" key="2">
    <source>
        <dbReference type="Proteomes" id="UP000184388"/>
    </source>
</evidence>
<proteinExistence type="predicted"/>
<protein>
    <submittedName>
        <fullName evidence="1">Uncharacterized protein</fullName>
    </submittedName>
</protein>
<name>A0A9X8QQN5_9ACTN</name>
<dbReference type="AlphaFoldDB" id="A0A9X8QQN5"/>
<dbReference type="Proteomes" id="UP000184388">
    <property type="component" value="Unassembled WGS sequence"/>
</dbReference>
<dbReference type="EMBL" id="FRBK01000004">
    <property type="protein sequence ID" value="SHL38100.1"/>
    <property type="molecule type" value="Genomic_DNA"/>
</dbReference>
<comment type="caution">
    <text evidence="1">The sequence shown here is derived from an EMBL/GenBank/DDBJ whole genome shotgun (WGS) entry which is preliminary data.</text>
</comment>
<organism evidence="1 2">
    <name type="scientific">Streptomyces yunnanensis</name>
    <dbReference type="NCBI Taxonomy" id="156453"/>
    <lineage>
        <taxon>Bacteria</taxon>
        <taxon>Bacillati</taxon>
        <taxon>Actinomycetota</taxon>
        <taxon>Actinomycetes</taxon>
        <taxon>Kitasatosporales</taxon>
        <taxon>Streptomycetaceae</taxon>
        <taxon>Streptomyces</taxon>
    </lineage>
</organism>
<sequence>MMTPACPTCEQPMQLNQASGNVPAGVWWLCCGNVMRRFEGEYEMPVDHPLRRMGIVR</sequence>
<accession>A0A9X8QQN5</accession>
<evidence type="ECO:0000313" key="1">
    <source>
        <dbReference type="EMBL" id="SHL38100.1"/>
    </source>
</evidence>
<gene>
    <name evidence="1" type="ORF">SAMN05216268_104112</name>
</gene>